<keyword evidence="2" id="KW-0449">Lipoprotein</keyword>
<evidence type="ECO:0000313" key="3">
    <source>
        <dbReference type="Proteomes" id="UP000078228"/>
    </source>
</evidence>
<keyword evidence="1" id="KW-0732">Signal</keyword>
<evidence type="ECO:0000313" key="2">
    <source>
        <dbReference type="EMBL" id="OAU97322.1"/>
    </source>
</evidence>
<protein>
    <submittedName>
        <fullName evidence="2">Lipoprotein</fullName>
    </submittedName>
</protein>
<dbReference type="Pfam" id="PF04170">
    <property type="entry name" value="NlpE"/>
    <property type="match status" value="1"/>
</dbReference>
<accession>A0A198UPZ3</accession>
<sequence>MNMKSSLVLVMLAGLSLSACNKKEETVVQPNEPAVAATADAAVVDATTTDATTTTDTHQPEVAVVDGVGVLPQSSYTGTLPCADCSGVQTDLTLNSDGTFVMEQDYLGKPNGQVTIQGTYDINGVDNQYVLLHPNDHADTPPYLIYMDKDSVQFRDLENGETPTPSHTLLLVNP</sequence>
<comment type="caution">
    <text evidence="2">The sequence shown here is derived from an EMBL/GenBank/DDBJ whole genome shotgun (WGS) entry which is preliminary data.</text>
</comment>
<dbReference type="PROSITE" id="PS51257">
    <property type="entry name" value="PROKAR_LIPOPROTEIN"/>
    <property type="match status" value="1"/>
</dbReference>
<dbReference type="EMBL" id="LXHC01000008">
    <property type="protein sequence ID" value="OAU97322.1"/>
    <property type="molecule type" value="Genomic_DNA"/>
</dbReference>
<reference evidence="2 3" key="1">
    <citation type="journal article" date="2016" name="Genome Biol. Evol.">
        <title>Comparative Genomic Analyses of the Moraxella catarrhalis Serosensitive and Seroresistant Lineages Demonstrate Their Independent Evolution.</title>
        <authorList>
            <person name="Earl J.P."/>
            <person name="de Vries S.P."/>
            <person name="Ahmed A."/>
            <person name="Powell E."/>
            <person name="Schultz M.P."/>
            <person name="Hermans P.W."/>
            <person name="Hill D.J."/>
            <person name="Zhou Z."/>
            <person name="Constantinidou C.I."/>
            <person name="Hu F.Z."/>
            <person name="Bootsma H.J."/>
            <person name="Ehrlich G.D."/>
        </authorList>
    </citation>
    <scope>NUCLEOTIDE SEQUENCE [LARGE SCALE GENOMIC DNA]</scope>
    <source>
        <strain evidence="2 3">Z7542</strain>
    </source>
</reference>
<gene>
    <name evidence="2" type="ORF">AO384_0704</name>
</gene>
<proteinExistence type="predicted"/>
<evidence type="ECO:0000256" key="1">
    <source>
        <dbReference type="SAM" id="SignalP"/>
    </source>
</evidence>
<dbReference type="PATRIC" id="fig|480.237.peg.64"/>
<feature type="signal peptide" evidence="1">
    <location>
        <begin position="1"/>
        <end position="19"/>
    </location>
</feature>
<keyword evidence="3" id="KW-1185">Reference proteome</keyword>
<feature type="chain" id="PRO_5008279819" evidence="1">
    <location>
        <begin position="20"/>
        <end position="174"/>
    </location>
</feature>
<dbReference type="InterPro" id="IPR007298">
    <property type="entry name" value="Cu-R_lipoprotein_NlpE"/>
</dbReference>
<dbReference type="RefSeq" id="WP_064610576.1">
    <property type="nucleotide sequence ID" value="NZ_LXHB01000043.1"/>
</dbReference>
<dbReference type="AlphaFoldDB" id="A0A198UPZ3"/>
<dbReference type="Proteomes" id="UP000078228">
    <property type="component" value="Unassembled WGS sequence"/>
</dbReference>
<organism evidence="2 3">
    <name type="scientific">Moraxella catarrhalis</name>
    <name type="common">Branhamella catarrhalis</name>
    <dbReference type="NCBI Taxonomy" id="480"/>
    <lineage>
        <taxon>Bacteria</taxon>
        <taxon>Pseudomonadati</taxon>
        <taxon>Pseudomonadota</taxon>
        <taxon>Gammaproteobacteria</taxon>
        <taxon>Moraxellales</taxon>
        <taxon>Moraxellaceae</taxon>
        <taxon>Moraxella</taxon>
    </lineage>
</organism>
<name>A0A198UPZ3_MORCA</name>
<dbReference type="Gene3D" id="2.40.128.640">
    <property type="match status" value="1"/>
</dbReference>
<dbReference type="OrthoDB" id="5348860at2"/>